<evidence type="ECO:0000259" key="2">
    <source>
        <dbReference type="SMART" id="SM00421"/>
    </source>
</evidence>
<dbReference type="SUPFAM" id="SSF46894">
    <property type="entry name" value="C-terminal effector domain of the bipartite response regulators"/>
    <property type="match status" value="1"/>
</dbReference>
<dbReference type="InterPro" id="IPR036388">
    <property type="entry name" value="WH-like_DNA-bd_sf"/>
</dbReference>
<dbReference type="InterPro" id="IPR016032">
    <property type="entry name" value="Sig_transdc_resp-reg_C-effctor"/>
</dbReference>
<reference evidence="3 4" key="1">
    <citation type="submission" date="2018-05" db="EMBL/GenBank/DDBJ databases">
        <title>Freshwater and sediment microbial communities from various areas in North America, analyzing microbe dynamics in response to fracking.</title>
        <authorList>
            <person name="Lamendella R."/>
        </authorList>
    </citation>
    <scope>NUCLEOTIDE SEQUENCE [LARGE SCALE GENOMIC DNA]</scope>
    <source>
        <strain evidence="3 4">67</strain>
    </source>
</reference>
<feature type="domain" description="HTH luxR-type" evidence="2">
    <location>
        <begin position="134"/>
        <end position="191"/>
    </location>
</feature>
<evidence type="ECO:0000256" key="1">
    <source>
        <dbReference type="ARBA" id="ARBA00023125"/>
    </source>
</evidence>
<organism evidence="3 4">
    <name type="scientific">Klebsiella oxytoca</name>
    <dbReference type="NCBI Taxonomy" id="571"/>
    <lineage>
        <taxon>Bacteria</taxon>
        <taxon>Pseudomonadati</taxon>
        <taxon>Pseudomonadota</taxon>
        <taxon>Gammaproteobacteria</taxon>
        <taxon>Enterobacterales</taxon>
        <taxon>Enterobacteriaceae</taxon>
        <taxon>Klebsiella/Raoultella group</taxon>
        <taxon>Klebsiella</taxon>
    </lineage>
</organism>
<dbReference type="InterPro" id="IPR000792">
    <property type="entry name" value="Tscrpt_reg_LuxR_C"/>
</dbReference>
<dbReference type="SMART" id="SM00421">
    <property type="entry name" value="HTH_LUXR"/>
    <property type="match status" value="1"/>
</dbReference>
<dbReference type="AlphaFoldDB" id="A0A318G1C8"/>
<dbReference type="RefSeq" id="WP_110272121.1">
    <property type="nucleotide sequence ID" value="NZ_QJJG01000001.1"/>
</dbReference>
<proteinExistence type="predicted"/>
<comment type="caution">
    <text evidence="3">The sequence shown here is derived from an EMBL/GenBank/DDBJ whole genome shotgun (WGS) entry which is preliminary data.</text>
</comment>
<name>A0A318G1C8_KLEOX</name>
<dbReference type="Proteomes" id="UP000247485">
    <property type="component" value="Unassembled WGS sequence"/>
</dbReference>
<accession>A0A318G1C8</accession>
<dbReference type="EMBL" id="QJJG01000001">
    <property type="protein sequence ID" value="PXW49395.1"/>
    <property type="molecule type" value="Genomic_DNA"/>
</dbReference>
<sequence length="233" mass="27044">MQKSTFSQHTDVTILTLNVYLEHALTSLVAEYSGPDNDIHPPLQEESFVKDASVFKIALIDVEYIYTQRDAWYKIYKSIINADYYAFISLTDLNFFRLPSLSVRGPVSKIKKSLLQLVRNSLQKKHDLTRNNPLSSLSYSEKEIFFFLISGYSINDIFLCLGKSRKTIYQSRTSLMKKMKLGNKKDLHMMLKFCEFIEYYTFKESTRATGDSAYVVKNQTLPLFAHAVENKMY</sequence>
<dbReference type="GO" id="GO:0003677">
    <property type="term" value="F:DNA binding"/>
    <property type="evidence" value="ECO:0007669"/>
    <property type="project" value="UniProtKB-KW"/>
</dbReference>
<gene>
    <name evidence="3" type="ORF">DET57_10193</name>
</gene>
<evidence type="ECO:0000313" key="4">
    <source>
        <dbReference type="Proteomes" id="UP000247485"/>
    </source>
</evidence>
<dbReference type="GO" id="GO:0006355">
    <property type="term" value="P:regulation of DNA-templated transcription"/>
    <property type="evidence" value="ECO:0007669"/>
    <property type="project" value="InterPro"/>
</dbReference>
<dbReference type="Pfam" id="PF00196">
    <property type="entry name" value="GerE"/>
    <property type="match status" value="1"/>
</dbReference>
<keyword evidence="1" id="KW-0238">DNA-binding</keyword>
<dbReference type="Gene3D" id="1.10.10.10">
    <property type="entry name" value="Winged helix-like DNA-binding domain superfamily/Winged helix DNA-binding domain"/>
    <property type="match status" value="1"/>
</dbReference>
<protein>
    <submittedName>
        <fullName evidence="3">Regulatory LuxR family protein</fullName>
    </submittedName>
</protein>
<evidence type="ECO:0000313" key="3">
    <source>
        <dbReference type="EMBL" id="PXW49395.1"/>
    </source>
</evidence>